<name>A0A0T6BE09_9SCAR</name>
<dbReference type="OrthoDB" id="6728192at2759"/>
<dbReference type="AlphaFoldDB" id="A0A0T6BE09"/>
<gene>
    <name evidence="2" type="ORF">AMK59_843</name>
</gene>
<evidence type="ECO:0000313" key="3">
    <source>
        <dbReference type="Proteomes" id="UP000051574"/>
    </source>
</evidence>
<keyword evidence="3" id="KW-1185">Reference proteome</keyword>
<reference evidence="2 3" key="1">
    <citation type="submission" date="2015-09" db="EMBL/GenBank/DDBJ databases">
        <title>Draft genome of the scarab beetle Oryctes borbonicus.</title>
        <authorList>
            <person name="Meyer J.M."/>
            <person name="Markov G.V."/>
            <person name="Baskaran P."/>
            <person name="Herrmann M."/>
            <person name="Sommer R.J."/>
            <person name="Roedelsperger C."/>
        </authorList>
    </citation>
    <scope>NUCLEOTIDE SEQUENCE [LARGE SCALE GENOMIC DNA]</scope>
    <source>
        <strain evidence="2">OB123</strain>
        <tissue evidence="2">Whole animal</tissue>
    </source>
</reference>
<evidence type="ECO:0000256" key="1">
    <source>
        <dbReference type="SAM" id="MobiDB-lite"/>
    </source>
</evidence>
<protein>
    <submittedName>
        <fullName evidence="2">Uncharacterized protein</fullName>
    </submittedName>
</protein>
<comment type="caution">
    <text evidence="2">The sequence shown here is derived from an EMBL/GenBank/DDBJ whole genome shotgun (WGS) entry which is preliminary data.</text>
</comment>
<dbReference type="EMBL" id="LJIG01001350">
    <property type="protein sequence ID" value="KRT85590.1"/>
    <property type="molecule type" value="Genomic_DNA"/>
</dbReference>
<evidence type="ECO:0000313" key="2">
    <source>
        <dbReference type="EMBL" id="KRT85590.1"/>
    </source>
</evidence>
<organism evidence="2 3">
    <name type="scientific">Oryctes borbonicus</name>
    <dbReference type="NCBI Taxonomy" id="1629725"/>
    <lineage>
        <taxon>Eukaryota</taxon>
        <taxon>Metazoa</taxon>
        <taxon>Ecdysozoa</taxon>
        <taxon>Arthropoda</taxon>
        <taxon>Hexapoda</taxon>
        <taxon>Insecta</taxon>
        <taxon>Pterygota</taxon>
        <taxon>Neoptera</taxon>
        <taxon>Endopterygota</taxon>
        <taxon>Coleoptera</taxon>
        <taxon>Polyphaga</taxon>
        <taxon>Scarabaeiformia</taxon>
        <taxon>Scarabaeidae</taxon>
        <taxon>Dynastinae</taxon>
        <taxon>Oryctes</taxon>
    </lineage>
</organism>
<sequence>KEFCSDFQLPLTFLDKAIKSETITGKKEPPVIISERSKHILNEDLLALIPSAPVRTESDTCEAPLNRRITRSWNNRFLDASSYYLSCISNRATCSNTSNNQTTPTRGGTFVESSIELDESKEKFVEEQVEVVNVTTNLTIFNNTFNEKIRPINYKFCHTIFDNIKIKLRSAKRDGIFKLKETVEKLNDILEGKRSPSPPKSRMSTKRLSEEDYENYVPVPLLQPSQWVYSTPDKQNIKHFVFEEPKEKILPAVIRTSTKTKVLYDITNEVMQQLNKFKNGQNIPIDKRYLKTICENVIDNEEIAHPNPSKKQRLDENAEKENIFAFTAPKTSEFIFASVMDNAAEEVTSTSNRDEYNVFLSGASEESIDIHEEIQRGTDSAMDVSFEERSMEETIRRDLKEIEERCAHFDFRQCRSALPKESVYYIENDPYETAPVDYRHQLLLATQRPAKTARRIQKRHLLKAKSLSFENTPPGAKVAVFEPKRLDMIHKMEDDCLDKFEQEFPSLNTATTSNTADPISPIDMPHTITSGALNNTSNIQDYEIGNEFDMKGFNDNVQNMYKFYPRRNFDPE</sequence>
<dbReference type="Proteomes" id="UP000051574">
    <property type="component" value="Unassembled WGS sequence"/>
</dbReference>
<feature type="region of interest" description="Disordered" evidence="1">
    <location>
        <begin position="190"/>
        <end position="209"/>
    </location>
</feature>
<proteinExistence type="predicted"/>
<feature type="non-terminal residue" evidence="2">
    <location>
        <position position="1"/>
    </location>
</feature>
<accession>A0A0T6BE09</accession>